<proteinExistence type="inferred from homology"/>
<dbReference type="SUPFAM" id="SSF55785">
    <property type="entry name" value="PYP-like sensor domain (PAS domain)"/>
    <property type="match status" value="1"/>
</dbReference>
<dbReference type="GO" id="GO:0007602">
    <property type="term" value="P:phototransduction"/>
    <property type="evidence" value="ECO:0007669"/>
    <property type="project" value="UniProtKB-UniRule"/>
</dbReference>
<dbReference type="EMBL" id="NOXS01000035">
    <property type="protein sequence ID" value="OYQ16955.1"/>
    <property type="molecule type" value="Genomic_DNA"/>
</dbReference>
<dbReference type="InterPro" id="IPR012130">
    <property type="entry name" value="PYP"/>
</dbReference>
<dbReference type="OrthoDB" id="329226at2"/>
<evidence type="ECO:0000256" key="6">
    <source>
        <dbReference type="ARBA" id="ARBA00023170"/>
    </source>
</evidence>
<evidence type="ECO:0000256" key="4">
    <source>
        <dbReference type="ARBA" id="ARBA00022606"/>
    </source>
</evidence>
<dbReference type="GO" id="GO:0006355">
    <property type="term" value="P:regulation of DNA-templated transcription"/>
    <property type="evidence" value="ECO:0007669"/>
    <property type="project" value="UniProtKB-UniRule"/>
</dbReference>
<reference evidence="11 12" key="1">
    <citation type="submission" date="2017-07" db="EMBL/GenBank/DDBJ databases">
        <title>Elstera cyanobacteriorum sp. nov., a novel bacterium isolated from cyanobacterial aggregates in a eutrophic lake.</title>
        <authorList>
            <person name="Cai H."/>
        </authorList>
    </citation>
    <scope>NUCLEOTIDE SEQUENCE [LARGE SCALE GENOMIC DNA]</scope>
    <source>
        <strain evidence="11 12">TH019</strain>
    </source>
</reference>
<comment type="PTM">
    <text evidence="9">The 4-hydroxycinnamic acid (p-coumaric acid) chromophore is covalently bound via a thioester linkage.</text>
</comment>
<dbReference type="InterPro" id="IPR000014">
    <property type="entry name" value="PAS"/>
</dbReference>
<keyword evidence="4 8" id="KW-0716">Sensory transduction</keyword>
<dbReference type="CDD" id="cd00130">
    <property type="entry name" value="PAS"/>
    <property type="match status" value="1"/>
</dbReference>
<dbReference type="Gene3D" id="3.30.450.20">
    <property type="entry name" value="PAS domain"/>
    <property type="match status" value="1"/>
</dbReference>
<dbReference type="AlphaFoldDB" id="A0A255XKL6"/>
<evidence type="ECO:0000313" key="12">
    <source>
        <dbReference type="Proteomes" id="UP000216361"/>
    </source>
</evidence>
<evidence type="ECO:0000313" key="11">
    <source>
        <dbReference type="EMBL" id="OYQ16955.1"/>
    </source>
</evidence>
<evidence type="ECO:0000256" key="7">
    <source>
        <dbReference type="NCBIfam" id="TIGR02373"/>
    </source>
</evidence>
<dbReference type="Proteomes" id="UP000216361">
    <property type="component" value="Unassembled WGS sequence"/>
</dbReference>
<comment type="caution">
    <text evidence="11">The sequence shown here is derived from an EMBL/GenBank/DDBJ whole genome shotgun (WGS) entry which is preliminary data.</text>
</comment>
<keyword evidence="3 8" id="KW-0600">Photoreceptor protein</keyword>
<evidence type="ECO:0000256" key="2">
    <source>
        <dbReference type="ARBA" id="ARBA00019243"/>
    </source>
</evidence>
<keyword evidence="5 8" id="KW-0157">Chromophore</keyword>
<dbReference type="GO" id="GO:0009881">
    <property type="term" value="F:photoreceptor activity"/>
    <property type="evidence" value="ECO:0007669"/>
    <property type="project" value="UniProtKB-UniRule"/>
</dbReference>
<comment type="similarity">
    <text evidence="1 8">Belongs to the photoactive yellow protein family.</text>
</comment>
<accession>A0A255XKL6</accession>
<dbReference type="InterPro" id="IPR035965">
    <property type="entry name" value="PAS-like_dom_sf"/>
</dbReference>
<gene>
    <name evidence="11" type="primary">pyp</name>
    <name evidence="11" type="ORF">CHR90_18505</name>
</gene>
<protein>
    <recommendedName>
        <fullName evidence="2 7">Photoactive yellow protein</fullName>
        <shortName evidence="8">PYP</shortName>
    </recommendedName>
</protein>
<dbReference type="RefSeq" id="WP_094410592.1">
    <property type="nucleotide sequence ID" value="NZ_BMJZ01000003.1"/>
</dbReference>
<evidence type="ECO:0000259" key="10">
    <source>
        <dbReference type="Pfam" id="PF00989"/>
    </source>
</evidence>
<name>A0A255XKL6_9PROT</name>
<evidence type="ECO:0000256" key="5">
    <source>
        <dbReference type="ARBA" id="ARBA00022991"/>
    </source>
</evidence>
<evidence type="ECO:0000256" key="9">
    <source>
        <dbReference type="PIRSR" id="PIRSR000087-50"/>
    </source>
</evidence>
<dbReference type="InterPro" id="IPR013767">
    <property type="entry name" value="PAS_fold"/>
</dbReference>
<dbReference type="PIRSF" id="PIRSF000087">
    <property type="entry name" value="PYP"/>
    <property type="match status" value="1"/>
</dbReference>
<evidence type="ECO:0000256" key="3">
    <source>
        <dbReference type="ARBA" id="ARBA00022543"/>
    </source>
</evidence>
<keyword evidence="12" id="KW-1185">Reference proteome</keyword>
<feature type="modified residue" description="S-(4-hydroxycinnamyl)cysteine" evidence="9">
    <location>
        <position position="71"/>
    </location>
</feature>
<feature type="domain" description="PAS fold" evidence="10">
    <location>
        <begin position="24"/>
        <end position="120"/>
    </location>
</feature>
<dbReference type="NCBIfam" id="TIGR02373">
    <property type="entry name" value="photo_yellow"/>
    <property type="match status" value="1"/>
</dbReference>
<evidence type="ECO:0000256" key="1">
    <source>
        <dbReference type="ARBA" id="ARBA00009132"/>
    </source>
</evidence>
<sequence>MTLTVIEFGKSDIENTIAQLSNAEVDSLAFGAIELDATGKILRYNATEGAITGRDPKSMVGNNFFRDVAPCTDTPEFRGKFTEGVARGDLNVMFEYLFDYKMTPTRVKVHMKKALVGDSYWIFVKRV</sequence>
<organism evidence="11 12">
    <name type="scientific">Elstera cyanobacteriorum</name>
    <dbReference type="NCBI Taxonomy" id="2022747"/>
    <lineage>
        <taxon>Bacteria</taxon>
        <taxon>Pseudomonadati</taxon>
        <taxon>Pseudomonadota</taxon>
        <taxon>Alphaproteobacteria</taxon>
        <taxon>Rhodospirillales</taxon>
        <taxon>Rhodospirillaceae</taxon>
        <taxon>Elstera</taxon>
    </lineage>
</organism>
<keyword evidence="6 8" id="KW-0675">Receptor</keyword>
<evidence type="ECO:0000256" key="8">
    <source>
        <dbReference type="PIRNR" id="PIRNR000087"/>
    </source>
</evidence>
<dbReference type="Pfam" id="PF00989">
    <property type="entry name" value="PAS"/>
    <property type="match status" value="1"/>
</dbReference>